<dbReference type="RefSeq" id="WP_208470693.1">
    <property type="nucleotide sequence ID" value="NZ_JAGFNS010000022.1"/>
</dbReference>
<comment type="caution">
    <text evidence="1">The sequence shown here is derived from an EMBL/GenBank/DDBJ whole genome shotgun (WGS) entry which is preliminary data.</text>
</comment>
<organism evidence="1 2">
    <name type="scientific">Actinoplanes flavus</name>
    <dbReference type="NCBI Taxonomy" id="2820290"/>
    <lineage>
        <taxon>Bacteria</taxon>
        <taxon>Bacillati</taxon>
        <taxon>Actinomycetota</taxon>
        <taxon>Actinomycetes</taxon>
        <taxon>Micromonosporales</taxon>
        <taxon>Micromonosporaceae</taxon>
        <taxon>Actinoplanes</taxon>
    </lineage>
</organism>
<keyword evidence="2" id="KW-1185">Reference proteome</keyword>
<proteinExistence type="predicted"/>
<evidence type="ECO:0000313" key="1">
    <source>
        <dbReference type="EMBL" id="MBO3741543.1"/>
    </source>
</evidence>
<protein>
    <submittedName>
        <fullName evidence="1">Uncharacterized protein</fullName>
    </submittedName>
</protein>
<gene>
    <name evidence="1" type="ORF">J5X75_28945</name>
</gene>
<reference evidence="1 2" key="1">
    <citation type="submission" date="2021-03" db="EMBL/GenBank/DDBJ databases">
        <title>Actinoplanes flavus sp. nov., a novel actinomycete isolated from Coconut Palm rhizosphere soil.</title>
        <authorList>
            <person name="Luo X."/>
        </authorList>
    </citation>
    <scope>NUCLEOTIDE SEQUENCE [LARGE SCALE GENOMIC DNA]</scope>
    <source>
        <strain evidence="1 2">NEAU-H7</strain>
    </source>
</reference>
<dbReference type="Proteomes" id="UP000679690">
    <property type="component" value="Unassembled WGS sequence"/>
</dbReference>
<dbReference type="EMBL" id="JAGFNS010000022">
    <property type="protein sequence ID" value="MBO3741543.1"/>
    <property type="molecule type" value="Genomic_DNA"/>
</dbReference>
<evidence type="ECO:0000313" key="2">
    <source>
        <dbReference type="Proteomes" id="UP000679690"/>
    </source>
</evidence>
<sequence>MTEPQRRHPASWWAQFPASSERFDAAHLTEGLGELINPKIAAPLLRREAEIATDIRIRYLNKPQSEDLAERSAKGSERLTATVDRLEERSGDPSSLVGVRALCFLLEGRFGEAAEMAGEFVPEQKLLRVFVGALRMERFDNDLAVRMLAAGFEPAEAIQAGQVVGKYSWWPSWLIKEVTERAMAGRLDDETVEALDKCAYADLDPAQARIARRLLAGEDALIDASAQRLVALGEPHAAEKLRAGDLATVALAARLVMSQ</sequence>
<name>A0ABS3USJ5_9ACTN</name>
<accession>A0ABS3USJ5</accession>